<dbReference type="Pfam" id="PF02958">
    <property type="entry name" value="EcKL"/>
    <property type="match status" value="1"/>
</dbReference>
<evidence type="ECO:0000259" key="1">
    <source>
        <dbReference type="SMART" id="SM00587"/>
    </source>
</evidence>
<sequence>MNESNSNSELSSAVSKALLALYNRHNVPLVTQPISGVGENACGEILLVSWPSESKAKRLVVKMAPKNEARRQHMHVADCYAREVFMYQSVFRSYRELANDQSTFSVAPELLASGLQAPDEFLIFEDLSQSGFQTNPRSSMPTYDIVVATLKAVAELHACSFILQHRNPTKFRELVDHVRQDNLFTENIETVTIEFGKSMLSRARLLLEEDKVGDDHTTALIQVLESCERNLKALSLYCVDGTTQSPHAVICQGDFWNNNILYRREPRSNLVVEAKLIDFQLSRYASPVLDLVHYLFTSTEKQLRDKHLPEFLDIYHHTLSGKIGSCGLNADDIYQRSVFDRQFQLFGVFGMIMAALSLPFFISNANEVIDIDEATEAIQDLSGSATDEPKCRELVKEFDMLNERTLPIFKRRMTDVVRDLIKYKMTQPLDQFDS</sequence>
<accession>A0A3B0KG46</accession>
<name>A0A3B0KG46_DROGU</name>
<dbReference type="SMART" id="SM00587">
    <property type="entry name" value="CHK"/>
    <property type="match status" value="1"/>
</dbReference>
<dbReference type="OMA" id="YAREVFM"/>
<dbReference type="InterPro" id="IPR011009">
    <property type="entry name" value="Kinase-like_dom_sf"/>
</dbReference>
<keyword evidence="3" id="KW-1185">Reference proteome</keyword>
<dbReference type="InterPro" id="IPR004119">
    <property type="entry name" value="EcKL"/>
</dbReference>
<dbReference type="Gene3D" id="3.90.1200.10">
    <property type="match status" value="1"/>
</dbReference>
<feature type="domain" description="CHK kinase-like" evidence="1">
    <location>
        <begin position="122"/>
        <end position="325"/>
    </location>
</feature>
<dbReference type="PANTHER" id="PTHR11012:SF48">
    <property type="entry name" value="CHK KINASE-LIKE DOMAIN-CONTAINING PROTEIN-RELATED"/>
    <property type="match status" value="1"/>
</dbReference>
<protein>
    <recommendedName>
        <fullName evidence="1">CHK kinase-like domain-containing protein</fullName>
    </recommendedName>
</protein>
<dbReference type="InterPro" id="IPR015897">
    <property type="entry name" value="CHK_kinase-like"/>
</dbReference>
<reference evidence="3" key="1">
    <citation type="submission" date="2018-01" db="EMBL/GenBank/DDBJ databases">
        <authorList>
            <person name="Alioto T."/>
            <person name="Alioto T."/>
        </authorList>
    </citation>
    <scope>NUCLEOTIDE SEQUENCE [LARGE SCALE GENOMIC DNA]</scope>
</reference>
<dbReference type="STRING" id="7266.A0A3B0KG46"/>
<gene>
    <name evidence="2" type="ORF">DGUA_6G014527</name>
</gene>
<proteinExistence type="predicted"/>
<dbReference type="PANTHER" id="PTHR11012">
    <property type="entry name" value="PROTEIN KINASE-LIKE DOMAIN-CONTAINING"/>
    <property type="match status" value="1"/>
</dbReference>
<evidence type="ECO:0000313" key="3">
    <source>
        <dbReference type="Proteomes" id="UP000268350"/>
    </source>
</evidence>
<dbReference type="OrthoDB" id="190089at2759"/>
<dbReference type="EMBL" id="OUUW01000009">
    <property type="protein sequence ID" value="SPP84716.1"/>
    <property type="molecule type" value="Genomic_DNA"/>
</dbReference>
<evidence type="ECO:0000313" key="2">
    <source>
        <dbReference type="EMBL" id="SPP84716.1"/>
    </source>
</evidence>
<organism evidence="2 3">
    <name type="scientific">Drosophila guanche</name>
    <name type="common">Fruit fly</name>
    <dbReference type="NCBI Taxonomy" id="7266"/>
    <lineage>
        <taxon>Eukaryota</taxon>
        <taxon>Metazoa</taxon>
        <taxon>Ecdysozoa</taxon>
        <taxon>Arthropoda</taxon>
        <taxon>Hexapoda</taxon>
        <taxon>Insecta</taxon>
        <taxon>Pterygota</taxon>
        <taxon>Neoptera</taxon>
        <taxon>Endopterygota</taxon>
        <taxon>Diptera</taxon>
        <taxon>Brachycera</taxon>
        <taxon>Muscomorpha</taxon>
        <taxon>Ephydroidea</taxon>
        <taxon>Drosophilidae</taxon>
        <taxon>Drosophila</taxon>
        <taxon>Sophophora</taxon>
    </lineage>
</organism>
<dbReference type="AlphaFoldDB" id="A0A3B0KG46"/>
<dbReference type="Proteomes" id="UP000268350">
    <property type="component" value="Unassembled WGS sequence"/>
</dbReference>
<dbReference type="SUPFAM" id="SSF56112">
    <property type="entry name" value="Protein kinase-like (PK-like)"/>
    <property type="match status" value="1"/>
</dbReference>